<organism evidence="1 2">
    <name type="scientific">Alectoria fallacina</name>
    <dbReference type="NCBI Taxonomy" id="1903189"/>
    <lineage>
        <taxon>Eukaryota</taxon>
        <taxon>Fungi</taxon>
        <taxon>Dikarya</taxon>
        <taxon>Ascomycota</taxon>
        <taxon>Pezizomycotina</taxon>
        <taxon>Lecanoromycetes</taxon>
        <taxon>OSLEUM clade</taxon>
        <taxon>Lecanoromycetidae</taxon>
        <taxon>Lecanorales</taxon>
        <taxon>Lecanorineae</taxon>
        <taxon>Parmeliaceae</taxon>
        <taxon>Alectoria</taxon>
    </lineage>
</organism>
<dbReference type="EMBL" id="CAJPDR010000275">
    <property type="protein sequence ID" value="CAF9929986.1"/>
    <property type="molecule type" value="Genomic_DNA"/>
</dbReference>
<dbReference type="AlphaFoldDB" id="A0A8H3FSJ4"/>
<evidence type="ECO:0000313" key="2">
    <source>
        <dbReference type="Proteomes" id="UP000664203"/>
    </source>
</evidence>
<dbReference type="Proteomes" id="UP000664203">
    <property type="component" value="Unassembled WGS sequence"/>
</dbReference>
<sequence length="143" mass="16608">MASILTPTLSPSTLLRLQNRRSYMAKAPFQQHKPLKRALSDVAMKFCPVIWLGPYIIRAHDKAEYEKDRKYVQEVYIEYQEHRSRKNSVLGAASGGGSVVDLQTYLAPVECVNWERRDLWRQERVVAVEEDDPWRLPPPNEIV</sequence>
<evidence type="ECO:0000313" key="1">
    <source>
        <dbReference type="EMBL" id="CAF9929986.1"/>
    </source>
</evidence>
<comment type="caution">
    <text evidence="1">The sequence shown here is derived from an EMBL/GenBank/DDBJ whole genome shotgun (WGS) entry which is preliminary data.</text>
</comment>
<dbReference type="OrthoDB" id="5347579at2759"/>
<accession>A0A8H3FSJ4</accession>
<keyword evidence="2" id="KW-1185">Reference proteome</keyword>
<proteinExistence type="predicted"/>
<name>A0A8H3FSJ4_9LECA</name>
<gene>
    <name evidence="1" type="ORF">ALECFALPRED_004499</name>
</gene>
<reference evidence="1" key="1">
    <citation type="submission" date="2021-03" db="EMBL/GenBank/DDBJ databases">
        <authorList>
            <person name="Tagirdzhanova G."/>
        </authorList>
    </citation>
    <scope>NUCLEOTIDE SEQUENCE</scope>
</reference>
<protein>
    <submittedName>
        <fullName evidence="1">Uncharacterized protein</fullName>
    </submittedName>
</protein>